<proteinExistence type="predicted"/>
<gene>
    <name evidence="3 4 5 6 7 8" type="primary">LOC114847989</name>
</gene>
<evidence type="ECO:0000313" key="5">
    <source>
        <dbReference type="RefSeq" id="XP_028993880.1"/>
    </source>
</evidence>
<keyword evidence="2" id="KW-1185">Reference proteome</keyword>
<dbReference type="RefSeq" id="XP_028993880.1">
    <property type="nucleotide sequence ID" value="XM_029138047.3"/>
</dbReference>
<reference evidence="3 4" key="1">
    <citation type="submission" date="2025-04" db="UniProtKB">
        <authorList>
            <consortium name="RefSeq"/>
        </authorList>
    </citation>
    <scope>IDENTIFICATION</scope>
</reference>
<name>A0A6P7LJ41_BETSP</name>
<organism evidence="2 3">
    <name type="scientific">Betta splendens</name>
    <name type="common">Siamese fighting fish</name>
    <dbReference type="NCBI Taxonomy" id="158456"/>
    <lineage>
        <taxon>Eukaryota</taxon>
        <taxon>Metazoa</taxon>
        <taxon>Chordata</taxon>
        <taxon>Craniata</taxon>
        <taxon>Vertebrata</taxon>
        <taxon>Euteleostomi</taxon>
        <taxon>Actinopterygii</taxon>
        <taxon>Neopterygii</taxon>
        <taxon>Teleostei</taxon>
        <taxon>Neoteleostei</taxon>
        <taxon>Acanthomorphata</taxon>
        <taxon>Anabantaria</taxon>
        <taxon>Anabantiformes</taxon>
        <taxon>Anabantoidei</taxon>
        <taxon>Osphronemidae</taxon>
        <taxon>Betta</taxon>
    </lineage>
</organism>
<evidence type="ECO:0000313" key="2">
    <source>
        <dbReference type="Proteomes" id="UP000515150"/>
    </source>
</evidence>
<evidence type="ECO:0000313" key="4">
    <source>
        <dbReference type="RefSeq" id="XP_028993879.1"/>
    </source>
</evidence>
<dbReference type="GeneID" id="114847989"/>
<dbReference type="Proteomes" id="UP000515150">
    <property type="component" value="Chromosome 22"/>
</dbReference>
<evidence type="ECO:0000313" key="3">
    <source>
        <dbReference type="RefSeq" id="XP_028993878.1"/>
    </source>
</evidence>
<protein>
    <submittedName>
        <fullName evidence="3 4">Uncharacterized protein LOC114847989 isoform X1</fullName>
    </submittedName>
</protein>
<dbReference type="RefSeq" id="XP_028993878.1">
    <property type="nucleotide sequence ID" value="XM_029138045.3"/>
</dbReference>
<feature type="region of interest" description="Disordered" evidence="1">
    <location>
        <begin position="69"/>
        <end position="89"/>
    </location>
</feature>
<dbReference type="RefSeq" id="XP_028993881.1">
    <property type="nucleotide sequence ID" value="XM_029138048.3"/>
</dbReference>
<evidence type="ECO:0000313" key="8">
    <source>
        <dbReference type="RefSeq" id="XP_055361384.1"/>
    </source>
</evidence>
<dbReference type="AlphaFoldDB" id="A0A6P7LJ41"/>
<dbReference type="KEGG" id="bspl:114847989"/>
<dbReference type="OrthoDB" id="10062821at2759"/>
<evidence type="ECO:0000256" key="1">
    <source>
        <dbReference type="SAM" id="MobiDB-lite"/>
    </source>
</evidence>
<dbReference type="RefSeq" id="XP_055361384.1">
    <property type="nucleotide sequence ID" value="XM_055505409.1"/>
</dbReference>
<accession>A0A6P7LJ41</accession>
<dbReference type="RefSeq" id="XP_055361383.1">
    <property type="nucleotide sequence ID" value="XM_055505408.1"/>
</dbReference>
<dbReference type="RefSeq" id="XP_028993879.1">
    <property type="nucleotide sequence ID" value="XM_029138046.3"/>
</dbReference>
<evidence type="ECO:0000313" key="7">
    <source>
        <dbReference type="RefSeq" id="XP_055361383.1"/>
    </source>
</evidence>
<evidence type="ECO:0000313" key="6">
    <source>
        <dbReference type="RefSeq" id="XP_028993881.1"/>
    </source>
</evidence>
<sequence>MWVAELCPDSGVKGYKRKSLLAVLNLRSAHILFPHLNPKQAYLCYDCVSVVGRKTKRCGKRRVYVEPERVSSSVPGAPLPPPQLTETPEVQSSLNGTKEHRCNHCDARLVNTPKGNKRRSLLTVLDLRSAQILFPHLDPNEAFLCYDCVSVVTRKTKRCGKRRVYVEPVPAPEGPLSPKHIKKKLGLNEHYYASHEPSPAPRPVRFRHGGRPRVLASNRRRLQQVSGFKEALMKVCAKLISSEHKVMVNDLDGPFRKTFTPENLSAFGWDKTTSWAEQKAPLTVACLRAMFPSTKKIQKQKLSYVRGQRGQLTEEEVKQMLDRRVSLLLSVPLYTSTNRCGFLQTAFSVEMLRHHCPIRLFSITNSLGISQCKTATRNHTKRLAREHDTQVKQWRDEVQMTKRTLFCCAESKKAAAYTFSWGNFKVVRDTFKSFVSVCRAIRATNRTPSLQVPSVASSERGYTFATWAFHFAHGVRVNFRHLQLEQWTYLLTASSYQNRRTIRCGSE</sequence>